<reference evidence="12" key="1">
    <citation type="journal article" date="2016" name="Genome Biol. Evol.">
        <title>Comparative 'omics' of the Fusarium fujikuroi species complex highlights differences in genetic potential and metabolite synthesis.</title>
        <authorList>
            <person name="Niehaus E.-M."/>
            <person name="Muensterkoetter M."/>
            <person name="Proctor R.H."/>
            <person name="Brown D.W."/>
            <person name="Sharon A."/>
            <person name="Idan Y."/>
            <person name="Oren-Young L."/>
            <person name="Sieber C.M."/>
            <person name="Novak O."/>
            <person name="Pencik A."/>
            <person name="Tarkowska D."/>
            <person name="Hromadova K."/>
            <person name="Freeman S."/>
            <person name="Maymon M."/>
            <person name="Elazar M."/>
            <person name="Youssef S.A."/>
            <person name="El-Shabrawy E.S.M."/>
            <person name="Shalaby A.B.A."/>
            <person name="Houterman P."/>
            <person name="Brock N.L."/>
            <person name="Burkhardt I."/>
            <person name="Tsavkelova E.A."/>
            <person name="Dickschat J.S."/>
            <person name="Galuszka P."/>
            <person name="Gueldener U."/>
            <person name="Tudzynski B."/>
        </authorList>
    </citation>
    <scope>NUCLEOTIDE SEQUENCE [LARGE SCALE GENOMIC DNA]</scope>
    <source>
        <strain evidence="12">ET1</strain>
    </source>
</reference>
<dbReference type="EMBL" id="FJOF01000006">
    <property type="protein sequence ID" value="CZR42502.1"/>
    <property type="molecule type" value="Genomic_DNA"/>
</dbReference>
<dbReference type="Pfam" id="PF00096">
    <property type="entry name" value="zf-C2H2"/>
    <property type="match status" value="2"/>
</dbReference>
<feature type="domain" description="C2H2-type" evidence="10">
    <location>
        <begin position="19"/>
        <end position="46"/>
    </location>
</feature>
<dbReference type="Gene3D" id="4.10.240.10">
    <property type="entry name" value="Zn(2)-C6 fungal-type DNA-binding domain"/>
    <property type="match status" value="1"/>
</dbReference>
<keyword evidence="3" id="KW-0862">Zinc</keyword>
<dbReference type="Pfam" id="PF04082">
    <property type="entry name" value="Fungal_trans"/>
    <property type="match status" value="1"/>
</dbReference>
<evidence type="ECO:0000313" key="12">
    <source>
        <dbReference type="Proteomes" id="UP000183971"/>
    </source>
</evidence>
<feature type="compositionally biased region" description="Basic residues" evidence="8">
    <location>
        <begin position="129"/>
        <end position="139"/>
    </location>
</feature>
<evidence type="ECO:0000313" key="11">
    <source>
        <dbReference type="EMBL" id="CZR42502.1"/>
    </source>
</evidence>
<dbReference type="InterPro" id="IPR036236">
    <property type="entry name" value="Znf_C2H2_sf"/>
</dbReference>
<dbReference type="AlphaFoldDB" id="A0A1L7VQ57"/>
<dbReference type="Proteomes" id="UP000183971">
    <property type="component" value="Unassembled WGS sequence"/>
</dbReference>
<accession>A0A1L7VQ57</accession>
<name>A0A1L7VQ57_FUSPR</name>
<feature type="compositionally biased region" description="Acidic residues" evidence="8">
    <location>
        <begin position="184"/>
        <end position="202"/>
    </location>
</feature>
<evidence type="ECO:0000256" key="6">
    <source>
        <dbReference type="ARBA" id="ARBA00023242"/>
    </source>
</evidence>
<dbReference type="SUPFAM" id="SSF57667">
    <property type="entry name" value="beta-beta-alpha zinc fingers"/>
    <property type="match status" value="1"/>
</dbReference>
<keyword evidence="5" id="KW-0804">Transcription</keyword>
<dbReference type="PANTHER" id="PTHR47660:SF7">
    <property type="entry name" value="TRANSCRIPTION FACTOR WITH C2H2 AND ZN(2)-CYS(6) DNA BINDING DOMAIN (EUROFUNG)"/>
    <property type="match status" value="1"/>
</dbReference>
<evidence type="ECO:0000256" key="2">
    <source>
        <dbReference type="ARBA" id="ARBA00022771"/>
    </source>
</evidence>
<dbReference type="PROSITE" id="PS50048">
    <property type="entry name" value="ZN2_CY6_FUNGAL_2"/>
    <property type="match status" value="1"/>
</dbReference>
<dbReference type="SUPFAM" id="SSF57701">
    <property type="entry name" value="Zn2/Cys6 DNA-binding domain"/>
    <property type="match status" value="1"/>
</dbReference>
<feature type="domain" description="Zn(2)-C6 fungal-type" evidence="9">
    <location>
        <begin position="85"/>
        <end position="114"/>
    </location>
</feature>
<dbReference type="InterPro" id="IPR001138">
    <property type="entry name" value="Zn2Cys6_DnaBD"/>
</dbReference>
<evidence type="ECO:0000259" key="9">
    <source>
        <dbReference type="PROSITE" id="PS50048"/>
    </source>
</evidence>
<feature type="region of interest" description="Disordered" evidence="8">
    <location>
        <begin position="178"/>
        <end position="202"/>
    </location>
</feature>
<comment type="caution">
    <text evidence="11">The sequence shown here is derived from an EMBL/GenBank/DDBJ whole genome shotgun (WGS) entry which is preliminary data.</text>
</comment>
<evidence type="ECO:0000256" key="7">
    <source>
        <dbReference type="PROSITE-ProRule" id="PRU00042"/>
    </source>
</evidence>
<evidence type="ECO:0000256" key="8">
    <source>
        <dbReference type="SAM" id="MobiDB-lite"/>
    </source>
</evidence>
<keyword evidence="12" id="KW-1185">Reference proteome</keyword>
<evidence type="ECO:0000256" key="5">
    <source>
        <dbReference type="ARBA" id="ARBA00023163"/>
    </source>
</evidence>
<dbReference type="PANTHER" id="PTHR47660">
    <property type="entry name" value="TRANSCRIPTION FACTOR WITH C2H2 AND ZN(2)-CYS(6) DNA BINDING DOMAIN (EUROFUNG)-RELATED-RELATED"/>
    <property type="match status" value="1"/>
</dbReference>
<keyword evidence="1" id="KW-0479">Metal-binding</keyword>
<dbReference type="GeneID" id="42054677"/>
<dbReference type="GO" id="GO:0006351">
    <property type="term" value="P:DNA-templated transcription"/>
    <property type="evidence" value="ECO:0007669"/>
    <property type="project" value="InterPro"/>
</dbReference>
<keyword evidence="6" id="KW-0539">Nucleus</keyword>
<dbReference type="CDD" id="cd00067">
    <property type="entry name" value="GAL4"/>
    <property type="match status" value="1"/>
</dbReference>
<dbReference type="Gene3D" id="3.30.160.60">
    <property type="entry name" value="Classic Zinc Finger"/>
    <property type="match status" value="2"/>
</dbReference>
<dbReference type="VEuPathDB" id="FungiDB:FPRO_09805"/>
<feature type="region of interest" description="Disordered" evidence="8">
    <location>
        <begin position="116"/>
        <end position="154"/>
    </location>
</feature>
<dbReference type="Pfam" id="PF00172">
    <property type="entry name" value="Zn_clus"/>
    <property type="match status" value="1"/>
</dbReference>
<dbReference type="InterPro" id="IPR013087">
    <property type="entry name" value="Znf_C2H2_type"/>
</dbReference>
<gene>
    <name evidence="11" type="ORF">FPRO_09805</name>
</gene>
<proteinExistence type="predicted"/>
<dbReference type="InterPro" id="IPR007219">
    <property type="entry name" value="XnlR_reg_dom"/>
</dbReference>
<dbReference type="PROSITE" id="PS00463">
    <property type="entry name" value="ZN2_CY6_FUNGAL_1"/>
    <property type="match status" value="1"/>
</dbReference>
<evidence type="ECO:0000256" key="3">
    <source>
        <dbReference type="ARBA" id="ARBA00022833"/>
    </source>
</evidence>
<dbReference type="InterPro" id="IPR036864">
    <property type="entry name" value="Zn2-C6_fun-type_DNA-bd_sf"/>
</dbReference>
<organism evidence="11 12">
    <name type="scientific">Fusarium proliferatum (strain ET1)</name>
    <name type="common">Orchid endophyte fungus</name>
    <dbReference type="NCBI Taxonomy" id="1227346"/>
    <lineage>
        <taxon>Eukaryota</taxon>
        <taxon>Fungi</taxon>
        <taxon>Dikarya</taxon>
        <taxon>Ascomycota</taxon>
        <taxon>Pezizomycotina</taxon>
        <taxon>Sordariomycetes</taxon>
        <taxon>Hypocreomycetidae</taxon>
        <taxon>Hypocreales</taxon>
        <taxon>Nectriaceae</taxon>
        <taxon>Fusarium</taxon>
        <taxon>Fusarium fujikuroi species complex</taxon>
    </lineage>
</organism>
<feature type="domain" description="C2H2-type" evidence="10">
    <location>
        <begin position="47"/>
        <end position="74"/>
    </location>
</feature>
<dbReference type="SMART" id="SM00066">
    <property type="entry name" value="GAL4"/>
    <property type="match status" value="1"/>
</dbReference>
<keyword evidence="4" id="KW-0805">Transcription regulation</keyword>
<keyword evidence="2 7" id="KW-0863">Zinc-finger</keyword>
<dbReference type="RefSeq" id="XP_031083093.1">
    <property type="nucleotide sequence ID" value="XM_031233235.1"/>
</dbReference>
<dbReference type="FunFam" id="3.30.160.60:FF:002343">
    <property type="entry name" value="Zinc finger protein 33A"/>
    <property type="match status" value="1"/>
</dbReference>
<protein>
    <submittedName>
        <fullName evidence="11">Related to transcription factor ZMS1</fullName>
    </submittedName>
</protein>
<evidence type="ECO:0000259" key="10">
    <source>
        <dbReference type="PROSITE" id="PS50157"/>
    </source>
</evidence>
<dbReference type="CDD" id="cd12148">
    <property type="entry name" value="fungal_TF_MHR"/>
    <property type="match status" value="1"/>
</dbReference>
<feature type="region of interest" description="Disordered" evidence="8">
    <location>
        <begin position="398"/>
        <end position="419"/>
    </location>
</feature>
<dbReference type="PROSITE" id="PS50157">
    <property type="entry name" value="ZINC_FINGER_C2H2_2"/>
    <property type="match status" value="2"/>
</dbReference>
<dbReference type="GO" id="GO:0008270">
    <property type="term" value="F:zinc ion binding"/>
    <property type="evidence" value="ECO:0007669"/>
    <property type="project" value="UniProtKB-KW"/>
</dbReference>
<dbReference type="GO" id="GO:0000981">
    <property type="term" value="F:DNA-binding transcription factor activity, RNA polymerase II-specific"/>
    <property type="evidence" value="ECO:0007669"/>
    <property type="project" value="InterPro"/>
</dbReference>
<feature type="region of interest" description="Disordered" evidence="8">
    <location>
        <begin position="905"/>
        <end position="946"/>
    </location>
</feature>
<evidence type="ECO:0000256" key="4">
    <source>
        <dbReference type="ARBA" id="ARBA00023015"/>
    </source>
</evidence>
<dbReference type="SMART" id="SM00355">
    <property type="entry name" value="ZnF_C2H2"/>
    <property type="match status" value="2"/>
</dbReference>
<sequence length="1035" mass="116026">MESHADNRPVDGDGETENAQCHRCRRVFTRPEHLNRHLRVHTHEKPFICTKCNKSFARLDVLQRHELTHTRTNPLTAVEQVSIRACTECAFARMRCSRDSPCTRCKKRRFDCVYPEPRTRKPQPVPQKEKKRKGRKKKNSNIQPAEPLPAQDLDEAGEVENNTQGPELLATVAMETEPLGTESAETEQVDSEPAELMDEPVDDEPRETELAMNDSEINDANNLSWNINGSNAFTAPPANGTWPPNDESIAVAQQPMNPMLQIDDIGSFQEVSDLTMAIPNINWLSDSQFTSLWENQLPIIPEGLGSMAYTFPSEPIGPNPVSSWVPEQPLDVNMSINGPMETPAIELDQTHYPRVVESPYGGHASSINGSNASSSSNGALYVDGTAARAPFRGQLLPQQASLQTNRPEQDPRLPEADGSDYSYLKSLVASMRESSDNTFVPEALYSKLSSVVQNEIGIDPSLDLDVQIPPLENIRVFVLLYYQCFHPTYPFLQKNSSIWQISDNWILLLAVATTGARYAGSRWSSVMSELLDKGLKHRVDSIIKENTGSANGIWVPGNFQSHGRMDLQTLQASILNIISRIHSGQEVMMDWALYQRLALVEECRTMDLLSQTPPQTTDTPVQDGDVAVTAWMQTQSKLRTGLMIWVLDTIVSHEFNCPQVLKVHELRTRLPCRESIWNQPTMEKIHSRDAHQVTVLEALHLLYMEKRQPSNLTEFGNIALIYAVCARTKEAAYQYGTALSRWTPVAHVEPRRESVSVTETWPPTLEMVTRWRNSACDAFDILHWKANGKAANAGGTEHPTILHLHLSRLYILTPTKHFQKVAASAVLRQNVNELQNNMEYSEACNHIQRWANIDQYKARLSIIHAGALLWHVRRYSSNDFIEPHAIYLATLSIWAYSVFNTPRTESQQQRGDAVSRSAPASGDRESQGSAGTNEVDSEEEPDPTFIHLDRPCDDEMVQVYISRGHKIAGHMQRVGNICSPNAPPKILKEGIRILSHARAKNKEWGIEASYVKGLTSLLRGTTAQENGRVSGTCVL</sequence>
<dbReference type="PROSITE" id="PS00028">
    <property type="entry name" value="ZINC_FINGER_C2H2_1"/>
    <property type="match status" value="2"/>
</dbReference>
<dbReference type="GO" id="GO:0003677">
    <property type="term" value="F:DNA binding"/>
    <property type="evidence" value="ECO:0007669"/>
    <property type="project" value="InterPro"/>
</dbReference>
<evidence type="ECO:0000256" key="1">
    <source>
        <dbReference type="ARBA" id="ARBA00022723"/>
    </source>
</evidence>